<dbReference type="EC" id="2.7.13.3" evidence="3"/>
<dbReference type="InterPro" id="IPR005467">
    <property type="entry name" value="His_kinase_dom"/>
</dbReference>
<dbReference type="GO" id="GO:0016301">
    <property type="term" value="F:kinase activity"/>
    <property type="evidence" value="ECO:0007669"/>
    <property type="project" value="UniProtKB-KW"/>
</dbReference>
<dbReference type="Pfam" id="PF02518">
    <property type="entry name" value="HATPase_c"/>
    <property type="match status" value="1"/>
</dbReference>
<sequence length="508" mass="58890">MTIQNKLIAFFFVLIILMSAVSFFIYQSGQQSISQYDEILQRFLLLNEIAQTNHELQTLFTRYVLVPSDEQLAQFEYHRQHLLDYQQQFEEMVATDSTRSMSKNYYHMLSYLLNRMELAFETYGQPNTREHFQYREDVYKVSSWINETTLRFINHELTDYHTFHRELLVQSQSYLTMGIVTAIILFKVSLLFTYLFCKKITDPIRLLAGQAKALSSGNFSIKDLRVTTNDEIGLLTRTFNQMKRDIHRLIKQIKQKAAVEAKLHEQTIKNIKMNQLLKEMELRTLQNQMNPHFLFNTLNMVSKLAYIEGAEKTSDLIVSISNLLRYNLRSLDKPVTLADELKHVRDYFDIQKNRFGERVSIKVDIDASCLTQPVPLLTLQPLIENAFIHGIDSLESGGEIGITVEETTTHVHVEVYDNGAGMDQDVLQLLWRQQAEFHLDDQHGHTTGIGLTNVIKRLSLFYDQEDVVDIRSKPGEGTRIILKLPKQTKGIQGGGSSCIRSYLLRMKL</sequence>
<keyword evidence="5" id="KW-0597">Phosphoprotein</keyword>
<evidence type="ECO:0000256" key="2">
    <source>
        <dbReference type="ARBA" id="ARBA00004651"/>
    </source>
</evidence>
<evidence type="ECO:0000259" key="16">
    <source>
        <dbReference type="PROSITE" id="PS50885"/>
    </source>
</evidence>
<evidence type="ECO:0000313" key="18">
    <source>
        <dbReference type="Proteomes" id="UP001232445"/>
    </source>
</evidence>
<dbReference type="InterPro" id="IPR003660">
    <property type="entry name" value="HAMP_dom"/>
</dbReference>
<accession>A0ABU0CQF9</accession>
<dbReference type="SMART" id="SM00304">
    <property type="entry name" value="HAMP"/>
    <property type="match status" value="1"/>
</dbReference>
<comment type="subcellular location">
    <subcellularLocation>
        <location evidence="2">Cell membrane</location>
        <topology evidence="2">Multi-pass membrane protein</topology>
    </subcellularLocation>
</comment>
<feature type="transmembrane region" description="Helical" evidence="14">
    <location>
        <begin position="7"/>
        <end position="26"/>
    </location>
</feature>
<keyword evidence="11 14" id="KW-1133">Transmembrane helix</keyword>
<keyword evidence="10" id="KW-0067">ATP-binding</keyword>
<evidence type="ECO:0000256" key="11">
    <source>
        <dbReference type="ARBA" id="ARBA00022989"/>
    </source>
</evidence>
<evidence type="ECO:0000256" key="6">
    <source>
        <dbReference type="ARBA" id="ARBA00022679"/>
    </source>
</evidence>
<dbReference type="InterPro" id="IPR010559">
    <property type="entry name" value="Sig_transdc_His_kin_internal"/>
</dbReference>
<dbReference type="InterPro" id="IPR050640">
    <property type="entry name" value="Bact_2-comp_sensor_kinase"/>
</dbReference>
<keyword evidence="7 14" id="KW-0812">Transmembrane</keyword>
<keyword evidence="12" id="KW-0902">Two-component regulatory system</keyword>
<evidence type="ECO:0000256" key="4">
    <source>
        <dbReference type="ARBA" id="ARBA00022475"/>
    </source>
</evidence>
<dbReference type="PROSITE" id="PS50885">
    <property type="entry name" value="HAMP"/>
    <property type="match status" value="1"/>
</dbReference>
<keyword evidence="6" id="KW-0808">Transferase</keyword>
<keyword evidence="9 17" id="KW-0418">Kinase</keyword>
<dbReference type="PANTHER" id="PTHR34220">
    <property type="entry name" value="SENSOR HISTIDINE KINASE YPDA"/>
    <property type="match status" value="1"/>
</dbReference>
<feature type="transmembrane region" description="Helical" evidence="14">
    <location>
        <begin position="174"/>
        <end position="197"/>
    </location>
</feature>
<dbReference type="RefSeq" id="WP_307337340.1">
    <property type="nucleotide sequence ID" value="NZ_JAUSUQ010000004.1"/>
</dbReference>
<evidence type="ECO:0000256" key="9">
    <source>
        <dbReference type="ARBA" id="ARBA00022777"/>
    </source>
</evidence>
<evidence type="ECO:0000256" key="5">
    <source>
        <dbReference type="ARBA" id="ARBA00022553"/>
    </source>
</evidence>
<dbReference type="SMART" id="SM00387">
    <property type="entry name" value="HATPase_c"/>
    <property type="match status" value="1"/>
</dbReference>
<keyword evidence="13 14" id="KW-0472">Membrane</keyword>
<dbReference type="Gene3D" id="6.10.340.10">
    <property type="match status" value="1"/>
</dbReference>
<protein>
    <recommendedName>
        <fullName evidence="3">histidine kinase</fullName>
        <ecNumber evidence="3">2.7.13.3</ecNumber>
    </recommendedName>
</protein>
<dbReference type="Pfam" id="PF00672">
    <property type="entry name" value="HAMP"/>
    <property type="match status" value="1"/>
</dbReference>
<evidence type="ECO:0000256" key="12">
    <source>
        <dbReference type="ARBA" id="ARBA00023012"/>
    </source>
</evidence>
<comment type="caution">
    <text evidence="17">The sequence shown here is derived from an EMBL/GenBank/DDBJ whole genome shotgun (WGS) entry which is preliminary data.</text>
</comment>
<organism evidence="17 18">
    <name type="scientific">Caldalkalibacillus uzonensis</name>
    <dbReference type="NCBI Taxonomy" id="353224"/>
    <lineage>
        <taxon>Bacteria</taxon>
        <taxon>Bacillati</taxon>
        <taxon>Bacillota</taxon>
        <taxon>Bacilli</taxon>
        <taxon>Bacillales</taxon>
        <taxon>Bacillaceae</taxon>
        <taxon>Caldalkalibacillus</taxon>
    </lineage>
</organism>
<feature type="domain" description="Histidine kinase" evidence="15">
    <location>
        <begin position="379"/>
        <end position="488"/>
    </location>
</feature>
<dbReference type="PANTHER" id="PTHR34220:SF11">
    <property type="entry name" value="SENSOR PROTEIN KINASE HPTS"/>
    <property type="match status" value="1"/>
</dbReference>
<evidence type="ECO:0000256" key="8">
    <source>
        <dbReference type="ARBA" id="ARBA00022741"/>
    </source>
</evidence>
<keyword evidence="4" id="KW-1003">Cell membrane</keyword>
<dbReference type="Gene3D" id="3.30.565.10">
    <property type="entry name" value="Histidine kinase-like ATPase, C-terminal domain"/>
    <property type="match status" value="1"/>
</dbReference>
<dbReference type="SUPFAM" id="SSF158472">
    <property type="entry name" value="HAMP domain-like"/>
    <property type="match status" value="1"/>
</dbReference>
<dbReference type="InterPro" id="IPR036890">
    <property type="entry name" value="HATPase_C_sf"/>
</dbReference>
<name>A0ABU0CQF9_9BACI</name>
<evidence type="ECO:0000256" key="14">
    <source>
        <dbReference type="SAM" id="Phobius"/>
    </source>
</evidence>
<dbReference type="Pfam" id="PF06580">
    <property type="entry name" value="His_kinase"/>
    <property type="match status" value="1"/>
</dbReference>
<evidence type="ECO:0000256" key="3">
    <source>
        <dbReference type="ARBA" id="ARBA00012438"/>
    </source>
</evidence>
<keyword evidence="18" id="KW-1185">Reference proteome</keyword>
<dbReference type="Proteomes" id="UP001232445">
    <property type="component" value="Unassembled WGS sequence"/>
</dbReference>
<comment type="catalytic activity">
    <reaction evidence="1">
        <text>ATP + protein L-histidine = ADP + protein N-phospho-L-histidine.</text>
        <dbReference type="EC" id="2.7.13.3"/>
    </reaction>
</comment>
<dbReference type="SUPFAM" id="SSF55874">
    <property type="entry name" value="ATPase domain of HSP90 chaperone/DNA topoisomerase II/histidine kinase"/>
    <property type="match status" value="1"/>
</dbReference>
<keyword evidence="8" id="KW-0547">Nucleotide-binding</keyword>
<dbReference type="PROSITE" id="PS50109">
    <property type="entry name" value="HIS_KIN"/>
    <property type="match status" value="1"/>
</dbReference>
<feature type="domain" description="HAMP" evidence="16">
    <location>
        <begin position="198"/>
        <end position="251"/>
    </location>
</feature>
<proteinExistence type="predicted"/>
<dbReference type="EMBL" id="JAUSUQ010000004">
    <property type="protein sequence ID" value="MDQ0338653.1"/>
    <property type="molecule type" value="Genomic_DNA"/>
</dbReference>
<gene>
    <name evidence="17" type="ORF">J2S00_001439</name>
</gene>
<evidence type="ECO:0000256" key="1">
    <source>
        <dbReference type="ARBA" id="ARBA00000085"/>
    </source>
</evidence>
<reference evidence="17 18" key="1">
    <citation type="submission" date="2023-07" db="EMBL/GenBank/DDBJ databases">
        <title>Genomic Encyclopedia of Type Strains, Phase IV (KMG-IV): sequencing the most valuable type-strain genomes for metagenomic binning, comparative biology and taxonomic classification.</title>
        <authorList>
            <person name="Goeker M."/>
        </authorList>
    </citation>
    <scope>NUCLEOTIDE SEQUENCE [LARGE SCALE GENOMIC DNA]</scope>
    <source>
        <strain evidence="17 18">DSM 17740</strain>
    </source>
</reference>
<evidence type="ECO:0000259" key="15">
    <source>
        <dbReference type="PROSITE" id="PS50109"/>
    </source>
</evidence>
<dbReference type="InterPro" id="IPR003594">
    <property type="entry name" value="HATPase_dom"/>
</dbReference>
<dbReference type="CDD" id="cd06225">
    <property type="entry name" value="HAMP"/>
    <property type="match status" value="1"/>
</dbReference>
<evidence type="ECO:0000256" key="13">
    <source>
        <dbReference type="ARBA" id="ARBA00023136"/>
    </source>
</evidence>
<evidence type="ECO:0000256" key="10">
    <source>
        <dbReference type="ARBA" id="ARBA00022840"/>
    </source>
</evidence>
<evidence type="ECO:0000313" key="17">
    <source>
        <dbReference type="EMBL" id="MDQ0338653.1"/>
    </source>
</evidence>
<evidence type="ECO:0000256" key="7">
    <source>
        <dbReference type="ARBA" id="ARBA00022692"/>
    </source>
</evidence>